<accession>A0A1H6LWB6</accession>
<proteinExistence type="predicted"/>
<dbReference type="EMBL" id="FNXF01000007">
    <property type="protein sequence ID" value="SEH93112.1"/>
    <property type="molecule type" value="Genomic_DNA"/>
</dbReference>
<evidence type="ECO:0000313" key="3">
    <source>
        <dbReference type="Proteomes" id="UP000199371"/>
    </source>
</evidence>
<feature type="chain" id="PRO_5011439682" evidence="1">
    <location>
        <begin position="20"/>
        <end position="59"/>
    </location>
</feature>
<organism evidence="2 3">
    <name type="scientific">Rheinheimera pacifica</name>
    <dbReference type="NCBI Taxonomy" id="173990"/>
    <lineage>
        <taxon>Bacteria</taxon>
        <taxon>Pseudomonadati</taxon>
        <taxon>Pseudomonadota</taxon>
        <taxon>Gammaproteobacteria</taxon>
        <taxon>Chromatiales</taxon>
        <taxon>Chromatiaceae</taxon>
        <taxon>Rheinheimera</taxon>
    </lineage>
</organism>
<reference evidence="3" key="1">
    <citation type="submission" date="2016-10" db="EMBL/GenBank/DDBJ databases">
        <authorList>
            <person name="Varghese N."/>
            <person name="Submissions S."/>
        </authorList>
    </citation>
    <scope>NUCLEOTIDE SEQUENCE [LARGE SCALE GENOMIC DNA]</scope>
    <source>
        <strain evidence="3">DSM 17616</strain>
    </source>
</reference>
<evidence type="ECO:0000256" key="1">
    <source>
        <dbReference type="SAM" id="SignalP"/>
    </source>
</evidence>
<protein>
    <submittedName>
        <fullName evidence="2">Uncharacterized protein</fullName>
    </submittedName>
</protein>
<dbReference type="STRING" id="173990.SAMN05660691_02246"/>
<dbReference type="RefSeq" id="WP_092793284.1">
    <property type="nucleotide sequence ID" value="NZ_FNXF01000007.1"/>
</dbReference>
<evidence type="ECO:0000313" key="2">
    <source>
        <dbReference type="EMBL" id="SEH93112.1"/>
    </source>
</evidence>
<feature type="signal peptide" evidence="1">
    <location>
        <begin position="1"/>
        <end position="19"/>
    </location>
</feature>
<keyword evidence="1" id="KW-0732">Signal</keyword>
<keyword evidence="3" id="KW-1185">Reference proteome</keyword>
<gene>
    <name evidence="2" type="ORF">SAMN05660691_02246</name>
</gene>
<sequence length="59" mass="6362">MKKVLITALLLLSANLVLANEFLNKVNQQEHPHTATLSQAELVAQEELVAALSANAELP</sequence>
<dbReference type="AlphaFoldDB" id="A0A1H6LWB6"/>
<name>A0A1H6LWB6_9GAMM</name>
<dbReference type="Proteomes" id="UP000199371">
    <property type="component" value="Unassembled WGS sequence"/>
</dbReference>